<evidence type="ECO:0000256" key="1">
    <source>
        <dbReference type="SAM" id="Phobius"/>
    </source>
</evidence>
<proteinExistence type="predicted"/>
<keyword evidence="3" id="KW-1185">Reference proteome</keyword>
<sequence>MPLKQPRFLARQSYRRRRMADAARLLPLLGVFLVLLPILWRPAESAEADTAVGGVYLFTVWIVLIVAALFLSRLLSAPHTQDTSGDEEPR</sequence>
<accession>A0ABT2ZQ08</accession>
<evidence type="ECO:0008006" key="4">
    <source>
        <dbReference type="Google" id="ProtNLM"/>
    </source>
</evidence>
<dbReference type="Proteomes" id="UP001652564">
    <property type="component" value="Unassembled WGS sequence"/>
</dbReference>
<reference evidence="2 3" key="1">
    <citation type="submission" date="2022-10" db="EMBL/GenBank/DDBJ databases">
        <title>Defluviimonas sp. nov., isolated from ocean surface sediments.</title>
        <authorList>
            <person name="He W."/>
            <person name="Wang L."/>
            <person name="Zhang D.-F."/>
        </authorList>
    </citation>
    <scope>NUCLEOTIDE SEQUENCE [LARGE SCALE GENOMIC DNA]</scope>
    <source>
        <strain evidence="2 3">WL0050</strain>
    </source>
</reference>
<organism evidence="2 3">
    <name type="scientific">Albidovulum litorale</name>
    <dbReference type="NCBI Taxonomy" id="2984134"/>
    <lineage>
        <taxon>Bacteria</taxon>
        <taxon>Pseudomonadati</taxon>
        <taxon>Pseudomonadota</taxon>
        <taxon>Alphaproteobacteria</taxon>
        <taxon>Rhodobacterales</taxon>
        <taxon>Paracoccaceae</taxon>
        <taxon>Albidovulum</taxon>
    </lineage>
</organism>
<feature type="transmembrane region" description="Helical" evidence="1">
    <location>
        <begin position="55"/>
        <end position="75"/>
    </location>
</feature>
<keyword evidence="1" id="KW-0472">Membrane</keyword>
<name>A0ABT2ZQ08_9RHOB</name>
<evidence type="ECO:0000313" key="3">
    <source>
        <dbReference type="Proteomes" id="UP001652564"/>
    </source>
</evidence>
<keyword evidence="1" id="KW-0812">Transmembrane</keyword>
<dbReference type="EMBL" id="JAOWKZ010000003">
    <property type="protein sequence ID" value="MCV2873242.1"/>
    <property type="molecule type" value="Genomic_DNA"/>
</dbReference>
<keyword evidence="1" id="KW-1133">Transmembrane helix</keyword>
<comment type="caution">
    <text evidence="2">The sequence shown here is derived from an EMBL/GenBank/DDBJ whole genome shotgun (WGS) entry which is preliminary data.</text>
</comment>
<protein>
    <recommendedName>
        <fullName evidence="4">DUF3311 domain-containing protein</fullName>
    </recommendedName>
</protein>
<gene>
    <name evidence="2" type="ORF">OEZ71_13150</name>
</gene>
<evidence type="ECO:0000313" key="2">
    <source>
        <dbReference type="EMBL" id="MCV2873242.1"/>
    </source>
</evidence>